<evidence type="ECO:0000256" key="1">
    <source>
        <dbReference type="SAM" id="Phobius"/>
    </source>
</evidence>
<comment type="caution">
    <text evidence="2">The sequence shown here is derived from an EMBL/GenBank/DDBJ whole genome shotgun (WGS) entry which is preliminary data.</text>
</comment>
<keyword evidence="1" id="KW-0812">Transmembrane</keyword>
<keyword evidence="1" id="KW-0472">Membrane</keyword>
<reference evidence="2 3" key="1">
    <citation type="submission" date="2023-01" db="EMBL/GenBank/DDBJ databases">
        <title>Novel diversity within Roseofilum (Cyanobacteria; Desertifilaceae) from marine benthic mats with descriptions of four novel species.</title>
        <authorList>
            <person name="Wang Y."/>
            <person name="Berthold D.E."/>
            <person name="Hu J."/>
            <person name="Lefler F.W."/>
            <person name="Laughinghouse H.D. IV."/>
        </authorList>
    </citation>
    <scope>NUCLEOTIDE SEQUENCE [LARGE SCALE GENOMIC DNA]</scope>
    <source>
        <strain evidence="2 3">BLCC-M154</strain>
    </source>
</reference>
<keyword evidence="3" id="KW-1185">Reference proteome</keyword>
<name>A0ABT7ASM2_9CYAN</name>
<dbReference type="Proteomes" id="UP001235303">
    <property type="component" value="Unassembled WGS sequence"/>
</dbReference>
<accession>A0ABT7ASM2</accession>
<dbReference type="InterPro" id="IPR043912">
    <property type="entry name" value="DUF5765"/>
</dbReference>
<gene>
    <name evidence="2" type="ORF">PMG71_10755</name>
</gene>
<evidence type="ECO:0000313" key="3">
    <source>
        <dbReference type="Proteomes" id="UP001235303"/>
    </source>
</evidence>
<organism evidence="2 3">
    <name type="scientific">Roseofilum acuticapitatum BLCC-M154</name>
    <dbReference type="NCBI Taxonomy" id="3022444"/>
    <lineage>
        <taxon>Bacteria</taxon>
        <taxon>Bacillati</taxon>
        <taxon>Cyanobacteriota</taxon>
        <taxon>Cyanophyceae</taxon>
        <taxon>Desertifilales</taxon>
        <taxon>Desertifilaceae</taxon>
        <taxon>Roseofilum</taxon>
        <taxon>Roseofilum acuticapitatum</taxon>
    </lineage>
</organism>
<feature type="transmembrane region" description="Helical" evidence="1">
    <location>
        <begin position="64"/>
        <end position="85"/>
    </location>
</feature>
<evidence type="ECO:0000313" key="2">
    <source>
        <dbReference type="EMBL" id="MDJ1169906.1"/>
    </source>
</evidence>
<feature type="transmembrane region" description="Helical" evidence="1">
    <location>
        <begin position="6"/>
        <end position="24"/>
    </location>
</feature>
<dbReference type="EMBL" id="JAQOSP010000073">
    <property type="protein sequence ID" value="MDJ1169906.1"/>
    <property type="molecule type" value="Genomic_DNA"/>
</dbReference>
<feature type="transmembrane region" description="Helical" evidence="1">
    <location>
        <begin position="194"/>
        <end position="213"/>
    </location>
</feature>
<keyword evidence="1" id="KW-1133">Transmembrane helix</keyword>
<sequence length="252" mass="28831">MCWNGQASATLATLGLTSTLYIAIKGEDKKLWMPLAYFSLMEMLQAATYTVIDQCGLPLNQILTLLGSLHIAFQPFFVNAFSMHFIPESVYKQIRPFVYGTCFVGTILLFLMIYPFEWANRCDIGHVPFCSEHLCSVSGNWHIAWGAPLNDIKWLYLGYFIPVFLVPLLYGSWKFTVYHIMVGPVLARLLTNNINEWPAVWCLMSIGLLLVVIKSPLRQLLYIQNWILWKPLKLVLPELVLPGDEPELQEEI</sequence>
<feature type="transmembrane region" description="Helical" evidence="1">
    <location>
        <begin position="97"/>
        <end position="116"/>
    </location>
</feature>
<dbReference type="Pfam" id="PF19069">
    <property type="entry name" value="DUF5765"/>
    <property type="match status" value="1"/>
</dbReference>
<feature type="transmembrane region" description="Helical" evidence="1">
    <location>
        <begin position="154"/>
        <end position="173"/>
    </location>
</feature>
<protein>
    <submittedName>
        <fullName evidence="2">DUF5765 domain-containing protein</fullName>
    </submittedName>
</protein>
<dbReference type="RefSeq" id="WP_283753663.1">
    <property type="nucleotide sequence ID" value="NZ_JAQOSP010000073.1"/>
</dbReference>
<proteinExistence type="predicted"/>